<comment type="similarity">
    <text evidence="1 5">Belongs to the thiolase-like superfamily. Thiolase family.</text>
</comment>
<protein>
    <submittedName>
        <fullName evidence="8">Beta-ketoadipyl CoA thiolase</fullName>
    </submittedName>
</protein>
<dbReference type="InterPro" id="IPR020610">
    <property type="entry name" value="Thiolase_AS"/>
</dbReference>
<dbReference type="OrthoDB" id="9764892at2"/>
<sequence>MSKNAYIIAGTRSAIGNFKGQLAPVRTDDLMASVIKSLVAKNPELPLDKIDDVIIGCANQAGEDNRNVARMALLLAGLPVTIPGETVNRLCASGMSAIVQASRAIKSNEGDLFIAGGVEGMSRGPYVLSKSENAFDTTQKMYDSSFGWRFINPEMEKMYGTEAMGKTAENLAEIYKISREEQDEFALKSQQKATKAQQSGRLAEEISDVVIPQRKGDPIIINKDEFIKPNSSMEVLGKLRAAFVKENGTVTAGNASGLNDGAAAVIIASDEAIEKYGLKPLAKIVSSGVTGTEPRIMGIGPVEATKLALKRANLSLDQIDLIELNEAFAAQSIAVLKELGIANDDPRINVNGGAIALGHPLGMSGTRITYSAAVELQKTGKRYALATMCIGVGQGYAVVLENAAL</sequence>
<keyword evidence="2 5" id="KW-0808">Transferase</keyword>
<dbReference type="Proteomes" id="UP000035900">
    <property type="component" value="Unassembled WGS sequence"/>
</dbReference>
<organism evidence="8 9">
    <name type="scientific">Chryseobacterium koreense CCUG 49689</name>
    <dbReference type="NCBI Taxonomy" id="1304281"/>
    <lineage>
        <taxon>Bacteria</taxon>
        <taxon>Pseudomonadati</taxon>
        <taxon>Bacteroidota</taxon>
        <taxon>Flavobacteriia</taxon>
        <taxon>Flavobacteriales</taxon>
        <taxon>Weeksellaceae</taxon>
        <taxon>Chryseobacterium group</taxon>
        <taxon>Chryseobacterium</taxon>
    </lineage>
</organism>
<evidence type="ECO:0000256" key="5">
    <source>
        <dbReference type="RuleBase" id="RU003557"/>
    </source>
</evidence>
<dbReference type="AlphaFoldDB" id="A0A0J7J2Q7"/>
<evidence type="ECO:0000313" key="8">
    <source>
        <dbReference type="EMBL" id="KMQ72537.1"/>
    </source>
</evidence>
<proteinExistence type="inferred from homology"/>
<feature type="domain" description="Thiolase C-terminal" evidence="7">
    <location>
        <begin position="278"/>
        <end position="401"/>
    </location>
</feature>
<feature type="active site" description="Proton acceptor" evidence="4">
    <location>
        <position position="389"/>
    </location>
</feature>
<gene>
    <name evidence="8" type="ORF">ACM44_00035</name>
</gene>
<dbReference type="GO" id="GO:0003988">
    <property type="term" value="F:acetyl-CoA C-acyltransferase activity"/>
    <property type="evidence" value="ECO:0007669"/>
    <property type="project" value="UniProtKB-ARBA"/>
</dbReference>
<accession>A0A0J7J2Q7</accession>
<dbReference type="PROSITE" id="PS00737">
    <property type="entry name" value="THIOLASE_2"/>
    <property type="match status" value="1"/>
</dbReference>
<dbReference type="PIRSF" id="PIRSF000429">
    <property type="entry name" value="Ac-CoA_Ac_transf"/>
    <property type="match status" value="1"/>
</dbReference>
<dbReference type="FunFam" id="3.40.47.10:FF:000010">
    <property type="entry name" value="Acetyl-CoA acetyltransferase (Thiolase)"/>
    <property type="match status" value="1"/>
</dbReference>
<keyword evidence="9" id="KW-1185">Reference proteome</keyword>
<evidence type="ECO:0000256" key="3">
    <source>
        <dbReference type="ARBA" id="ARBA00023315"/>
    </source>
</evidence>
<feature type="active site" description="Proton acceptor" evidence="4">
    <location>
        <position position="359"/>
    </location>
</feature>
<dbReference type="InterPro" id="IPR020616">
    <property type="entry name" value="Thiolase_N"/>
</dbReference>
<dbReference type="PANTHER" id="PTHR18919:SF107">
    <property type="entry name" value="ACETYL-COA ACETYLTRANSFERASE, CYTOSOLIC"/>
    <property type="match status" value="1"/>
</dbReference>
<dbReference type="SUPFAM" id="SSF53901">
    <property type="entry name" value="Thiolase-like"/>
    <property type="match status" value="2"/>
</dbReference>
<dbReference type="InterPro" id="IPR020617">
    <property type="entry name" value="Thiolase_C"/>
</dbReference>
<feature type="domain" description="Thiolase N-terminal" evidence="6">
    <location>
        <begin position="6"/>
        <end position="270"/>
    </location>
</feature>
<reference evidence="8 9" key="1">
    <citation type="journal article" date="2004" name="Int. J. Syst. Evol. Microbiol.">
        <title>Kaistella koreensis gen. nov., sp. nov., a novel member of the Chryseobacterium-Bergeyella-Riemerella branch.</title>
        <authorList>
            <person name="Kim M.K."/>
            <person name="Im W.T."/>
            <person name="Shin Y.K."/>
            <person name="Lim J.H."/>
            <person name="Kim S.H."/>
            <person name="Lee B.C."/>
            <person name="Park M.Y."/>
            <person name="Lee K.Y."/>
            <person name="Lee S.T."/>
        </authorList>
    </citation>
    <scope>NUCLEOTIDE SEQUENCE [LARGE SCALE GENOMIC DNA]</scope>
    <source>
        <strain evidence="8 9">CCUG 49689</strain>
    </source>
</reference>
<dbReference type="PROSITE" id="PS00099">
    <property type="entry name" value="THIOLASE_3"/>
    <property type="match status" value="1"/>
</dbReference>
<feature type="active site" description="Acyl-thioester intermediate" evidence="4">
    <location>
        <position position="91"/>
    </location>
</feature>
<dbReference type="CDD" id="cd00751">
    <property type="entry name" value="thiolase"/>
    <property type="match status" value="1"/>
</dbReference>
<evidence type="ECO:0000256" key="2">
    <source>
        <dbReference type="ARBA" id="ARBA00022679"/>
    </source>
</evidence>
<evidence type="ECO:0000256" key="4">
    <source>
        <dbReference type="PIRSR" id="PIRSR000429-1"/>
    </source>
</evidence>
<dbReference type="Pfam" id="PF00108">
    <property type="entry name" value="Thiolase_N"/>
    <property type="match status" value="1"/>
</dbReference>
<dbReference type="InterPro" id="IPR020615">
    <property type="entry name" value="Thiolase_acyl_enz_int_AS"/>
</dbReference>
<evidence type="ECO:0000259" key="7">
    <source>
        <dbReference type="Pfam" id="PF02803"/>
    </source>
</evidence>
<dbReference type="Gene3D" id="3.40.47.10">
    <property type="match status" value="1"/>
</dbReference>
<dbReference type="InterPro" id="IPR002155">
    <property type="entry name" value="Thiolase"/>
</dbReference>
<evidence type="ECO:0000259" key="6">
    <source>
        <dbReference type="Pfam" id="PF00108"/>
    </source>
</evidence>
<dbReference type="PROSITE" id="PS00098">
    <property type="entry name" value="THIOLASE_1"/>
    <property type="match status" value="1"/>
</dbReference>
<keyword evidence="3 5" id="KW-0012">Acyltransferase</keyword>
<name>A0A0J7J2Q7_9FLAO</name>
<dbReference type="NCBIfam" id="TIGR01930">
    <property type="entry name" value="AcCoA-C-Actrans"/>
    <property type="match status" value="1"/>
</dbReference>
<dbReference type="PATRIC" id="fig|1304281.5.peg.7"/>
<dbReference type="PANTHER" id="PTHR18919">
    <property type="entry name" value="ACETYL-COA C-ACYLTRANSFERASE"/>
    <property type="match status" value="1"/>
</dbReference>
<dbReference type="Pfam" id="PF02803">
    <property type="entry name" value="Thiolase_C"/>
    <property type="match status" value="1"/>
</dbReference>
<dbReference type="InterPro" id="IPR020613">
    <property type="entry name" value="Thiolase_CS"/>
</dbReference>
<dbReference type="InterPro" id="IPR016039">
    <property type="entry name" value="Thiolase-like"/>
</dbReference>
<dbReference type="STRING" id="1304281.ACM44_00035"/>
<dbReference type="RefSeq" id="WP_048498062.1">
    <property type="nucleotide sequence ID" value="NZ_LFNG01000001.1"/>
</dbReference>
<evidence type="ECO:0000256" key="1">
    <source>
        <dbReference type="ARBA" id="ARBA00010982"/>
    </source>
</evidence>
<dbReference type="EMBL" id="LFNG01000001">
    <property type="protein sequence ID" value="KMQ72537.1"/>
    <property type="molecule type" value="Genomic_DNA"/>
</dbReference>
<comment type="caution">
    <text evidence="8">The sequence shown here is derived from an EMBL/GenBank/DDBJ whole genome shotgun (WGS) entry which is preliminary data.</text>
</comment>
<evidence type="ECO:0000313" key="9">
    <source>
        <dbReference type="Proteomes" id="UP000035900"/>
    </source>
</evidence>